<gene>
    <name evidence="1" type="ORF">ETSY2_51035</name>
</gene>
<dbReference type="Proteomes" id="UP000019140">
    <property type="component" value="Unassembled WGS sequence"/>
</dbReference>
<dbReference type="HOGENOM" id="CLU_2536325_0_0_7"/>
<evidence type="ECO:0000313" key="2">
    <source>
        <dbReference type="Proteomes" id="UP000019140"/>
    </source>
</evidence>
<sequence length="83" mass="9409">MLLWNNSIDAVVAHQVLEHADGSVKWKLSLNVYFLEDHEHDMYNLIHMASQITAPTLLIYASESLIPREVIEAFGRALPHGQV</sequence>
<protein>
    <submittedName>
        <fullName evidence="1">Uncharacterized protein</fullName>
    </submittedName>
</protein>
<name>W4L6H3_9BACT</name>
<reference evidence="1 2" key="1">
    <citation type="journal article" date="2014" name="Nature">
        <title>An environmental bacterial taxon with a large and distinct metabolic repertoire.</title>
        <authorList>
            <person name="Wilson M.C."/>
            <person name="Mori T."/>
            <person name="Ruckert C."/>
            <person name="Uria A.R."/>
            <person name="Helf M.J."/>
            <person name="Takada K."/>
            <person name="Gernert C."/>
            <person name="Steffens U.A."/>
            <person name="Heycke N."/>
            <person name="Schmitt S."/>
            <person name="Rinke C."/>
            <person name="Helfrich E.J."/>
            <person name="Brachmann A.O."/>
            <person name="Gurgui C."/>
            <person name="Wakimoto T."/>
            <person name="Kracht M."/>
            <person name="Crusemann M."/>
            <person name="Hentschel U."/>
            <person name="Abe I."/>
            <person name="Matsunaga S."/>
            <person name="Kalinowski J."/>
            <person name="Takeyama H."/>
            <person name="Piel J."/>
        </authorList>
    </citation>
    <scope>NUCLEOTIDE SEQUENCE [LARGE SCALE GENOMIC DNA]</scope>
    <source>
        <strain evidence="2">TSY2</strain>
    </source>
</reference>
<dbReference type="Gene3D" id="3.40.50.1820">
    <property type="entry name" value="alpha/beta hydrolase"/>
    <property type="match status" value="1"/>
</dbReference>
<accession>W4L6H3</accession>
<proteinExistence type="predicted"/>
<evidence type="ECO:0000313" key="1">
    <source>
        <dbReference type="EMBL" id="ETW93647.1"/>
    </source>
</evidence>
<organism evidence="1 2">
    <name type="scientific">Candidatus Entotheonella gemina</name>
    <dbReference type="NCBI Taxonomy" id="1429439"/>
    <lineage>
        <taxon>Bacteria</taxon>
        <taxon>Pseudomonadati</taxon>
        <taxon>Nitrospinota/Tectimicrobiota group</taxon>
        <taxon>Candidatus Tectimicrobiota</taxon>
        <taxon>Candidatus Entotheonellia</taxon>
        <taxon>Candidatus Entotheonellales</taxon>
        <taxon>Candidatus Entotheonellaceae</taxon>
        <taxon>Candidatus Entotheonella</taxon>
    </lineage>
</organism>
<dbReference type="AlphaFoldDB" id="W4L6H3"/>
<dbReference type="EMBL" id="AZHX01002606">
    <property type="protein sequence ID" value="ETW93647.1"/>
    <property type="molecule type" value="Genomic_DNA"/>
</dbReference>
<comment type="caution">
    <text evidence="1">The sequence shown here is derived from an EMBL/GenBank/DDBJ whole genome shotgun (WGS) entry which is preliminary data.</text>
</comment>
<dbReference type="InterPro" id="IPR029058">
    <property type="entry name" value="AB_hydrolase_fold"/>
</dbReference>
<keyword evidence="2" id="KW-1185">Reference proteome</keyword>